<keyword evidence="7" id="KW-1185">Reference proteome</keyword>
<comment type="catalytic activity">
    <reaction evidence="3">
        <text>2 GTP = 3',3'-c-di-GMP + 2 diphosphate</text>
        <dbReference type="Rhea" id="RHEA:24898"/>
        <dbReference type="ChEBI" id="CHEBI:33019"/>
        <dbReference type="ChEBI" id="CHEBI:37565"/>
        <dbReference type="ChEBI" id="CHEBI:58805"/>
        <dbReference type="EC" id="2.7.7.65"/>
    </reaction>
</comment>
<dbReference type="CDD" id="cd12915">
    <property type="entry name" value="PDC2_DGC_like"/>
    <property type="match status" value="1"/>
</dbReference>
<gene>
    <name evidence="6" type="ORF">ERHA53_14010</name>
</gene>
<feature type="transmembrane region" description="Helical" evidence="4">
    <location>
        <begin position="294"/>
        <end position="316"/>
    </location>
</feature>
<evidence type="ECO:0000313" key="6">
    <source>
        <dbReference type="EMBL" id="BCQ34058.1"/>
    </source>
</evidence>
<sequence length="520" mass="57940">MTDEQSGISASEKSSLRQMMIIFLLVIVTAVIAINSWIVWSSWNRMISTSKDDARNLSQSLSRQAEDTFLQVDLTLQDLRDRVSLIGLRDDQTEYLREILTNRKASLPQLHGLFIFDAQGSWLVTSDGNIPKRANNSDREFFQYHQQNNSTQVHIGKVIRSRTTGELIIPVSMRLVNYDGSFRGVLLATVRLSYFKQAYSYYNLGEHDVLALMLKDGTILYVRPFPDDTINRNISGSPLFTGLLNNASSGTAIYGSALDGIERVFGYSSLKRYPLVVAAGYDKNHLLEVWFSDISIFITLCTILLLVIALLGFLVLRHISLNLKNQLELTLVRDRLTSMNRTLQTLALVDSLTGLANRRQFDLYLQRSAERSAKLHTPLALLMIDVDNFKLFNDSYGHLAGDDCLKQVGDTLAHLPRRPEDLVARYGGEEFAVVMPGADRAAALRFAHQAIAAIANLAIPHQHAEKTGNVVTISVGMHVVNAERNVDVSLALIAEADKALYAAKKAGKNRVAENQSEAET</sequence>
<accession>A0ABN6DGT9</accession>
<evidence type="ECO:0000256" key="4">
    <source>
        <dbReference type="SAM" id="Phobius"/>
    </source>
</evidence>
<dbReference type="InterPro" id="IPR000160">
    <property type="entry name" value="GGDEF_dom"/>
</dbReference>
<proteinExistence type="predicted"/>
<dbReference type="CDD" id="cd12914">
    <property type="entry name" value="PDC1_DGC_like"/>
    <property type="match status" value="1"/>
</dbReference>
<dbReference type="Proteomes" id="UP000677515">
    <property type="component" value="Chromosome"/>
</dbReference>
<dbReference type="PANTHER" id="PTHR45138">
    <property type="entry name" value="REGULATORY COMPONENTS OF SENSORY TRANSDUCTION SYSTEM"/>
    <property type="match status" value="1"/>
</dbReference>
<evidence type="ECO:0000313" key="7">
    <source>
        <dbReference type="Proteomes" id="UP000677515"/>
    </source>
</evidence>
<dbReference type="InterPro" id="IPR050469">
    <property type="entry name" value="Diguanylate_Cyclase"/>
</dbReference>
<dbReference type="SMART" id="SM00267">
    <property type="entry name" value="GGDEF"/>
    <property type="match status" value="1"/>
</dbReference>
<dbReference type="PROSITE" id="PS50887">
    <property type="entry name" value="GGDEF"/>
    <property type="match status" value="1"/>
</dbReference>
<dbReference type="Gene3D" id="3.30.70.270">
    <property type="match status" value="1"/>
</dbReference>
<feature type="domain" description="GGDEF" evidence="5">
    <location>
        <begin position="377"/>
        <end position="516"/>
    </location>
</feature>
<organism evidence="6 7">
    <name type="scientific">Erwinia rhapontici</name>
    <name type="common">Pectobacterium rhapontici</name>
    <dbReference type="NCBI Taxonomy" id="55212"/>
    <lineage>
        <taxon>Bacteria</taxon>
        <taxon>Pseudomonadati</taxon>
        <taxon>Pseudomonadota</taxon>
        <taxon>Gammaproteobacteria</taxon>
        <taxon>Enterobacterales</taxon>
        <taxon>Erwiniaceae</taxon>
        <taxon>Erwinia</taxon>
    </lineage>
</organism>
<keyword evidence="4" id="KW-0472">Membrane</keyword>
<keyword evidence="4" id="KW-1133">Transmembrane helix</keyword>
<dbReference type="CDD" id="cd01949">
    <property type="entry name" value="GGDEF"/>
    <property type="match status" value="1"/>
</dbReference>
<comment type="pathway">
    <text evidence="1">Purine metabolism; 3',5'-cyclic di-GMP biosynthesis.</text>
</comment>
<keyword evidence="4" id="KW-0812">Transmembrane</keyword>
<dbReference type="InterPro" id="IPR054327">
    <property type="entry name" value="His-kinase-like_sensor"/>
</dbReference>
<dbReference type="SUPFAM" id="SSF55073">
    <property type="entry name" value="Nucleotide cyclase"/>
    <property type="match status" value="1"/>
</dbReference>
<evidence type="ECO:0000259" key="5">
    <source>
        <dbReference type="PROSITE" id="PS50887"/>
    </source>
</evidence>
<reference evidence="6 7" key="1">
    <citation type="submission" date="2021-01" db="EMBL/GenBank/DDBJ databases">
        <title>Complete genome sequence of Erwinia rhapontici MAFF 311153.</title>
        <authorList>
            <person name="Morohoshi T."/>
            <person name="Someya N."/>
        </authorList>
    </citation>
    <scope>NUCLEOTIDE SEQUENCE [LARGE SCALE GENOMIC DNA]</scope>
    <source>
        <strain evidence="6 7">MAFF 311153</strain>
    </source>
</reference>
<dbReference type="RefSeq" id="WP_159338103.1">
    <property type="nucleotide sequence ID" value="NZ_AP024329.1"/>
</dbReference>
<feature type="transmembrane region" description="Helical" evidence="4">
    <location>
        <begin position="21"/>
        <end position="40"/>
    </location>
</feature>
<dbReference type="InterPro" id="IPR029151">
    <property type="entry name" value="Sensor-like_sf"/>
</dbReference>
<dbReference type="PANTHER" id="PTHR45138:SF9">
    <property type="entry name" value="DIGUANYLATE CYCLASE DGCM-RELATED"/>
    <property type="match status" value="1"/>
</dbReference>
<protein>
    <recommendedName>
        <fullName evidence="2">diguanylate cyclase</fullName>
        <ecNumber evidence="2">2.7.7.65</ecNumber>
    </recommendedName>
</protein>
<dbReference type="EMBL" id="AP024329">
    <property type="protein sequence ID" value="BCQ34058.1"/>
    <property type="molecule type" value="Genomic_DNA"/>
</dbReference>
<evidence type="ECO:0000256" key="3">
    <source>
        <dbReference type="ARBA" id="ARBA00034247"/>
    </source>
</evidence>
<evidence type="ECO:0000256" key="1">
    <source>
        <dbReference type="ARBA" id="ARBA00004665"/>
    </source>
</evidence>
<dbReference type="NCBIfam" id="TIGR00254">
    <property type="entry name" value="GGDEF"/>
    <property type="match status" value="1"/>
</dbReference>
<dbReference type="Gene3D" id="3.30.450.20">
    <property type="entry name" value="PAS domain"/>
    <property type="match status" value="2"/>
</dbReference>
<evidence type="ECO:0000256" key="2">
    <source>
        <dbReference type="ARBA" id="ARBA00012528"/>
    </source>
</evidence>
<name>A0ABN6DGT9_ERWRD</name>
<dbReference type="InterPro" id="IPR029787">
    <property type="entry name" value="Nucleotide_cyclase"/>
</dbReference>
<dbReference type="InterPro" id="IPR043128">
    <property type="entry name" value="Rev_trsase/Diguanyl_cyclase"/>
</dbReference>
<dbReference type="SUPFAM" id="SSF103190">
    <property type="entry name" value="Sensory domain-like"/>
    <property type="match status" value="1"/>
</dbReference>
<dbReference type="Pfam" id="PF22588">
    <property type="entry name" value="dCache_1_like"/>
    <property type="match status" value="1"/>
</dbReference>
<dbReference type="EC" id="2.7.7.65" evidence="2"/>
<dbReference type="Pfam" id="PF00990">
    <property type="entry name" value="GGDEF"/>
    <property type="match status" value="1"/>
</dbReference>